<feature type="compositionally biased region" description="Basic and acidic residues" evidence="1">
    <location>
        <begin position="130"/>
        <end position="139"/>
    </location>
</feature>
<evidence type="ECO:0000313" key="3">
    <source>
        <dbReference type="EMBL" id="ONH65098.1"/>
    </source>
</evidence>
<reference evidence="2" key="1">
    <citation type="journal article" date="2014" name="Genome Announc.">
        <title>Genome sequence of the yeast Cyberlindnera fabianii (Hansenula fabianii).</title>
        <authorList>
            <person name="Freel K.C."/>
            <person name="Sarilar V."/>
            <person name="Neuveglise C."/>
            <person name="Devillers H."/>
            <person name="Friedrich A."/>
            <person name="Schacherer J."/>
        </authorList>
    </citation>
    <scope>NUCLEOTIDE SEQUENCE</scope>
    <source>
        <strain evidence="2">YJS4271</strain>
    </source>
</reference>
<evidence type="ECO:0000313" key="4">
    <source>
        <dbReference type="Proteomes" id="UP000189513"/>
    </source>
</evidence>
<dbReference type="EMBL" id="MPUK01000013">
    <property type="protein sequence ID" value="ONH65098.1"/>
    <property type="molecule type" value="Genomic_DNA"/>
</dbReference>
<name>A0A061BDL1_CYBFA</name>
<evidence type="ECO:0000256" key="1">
    <source>
        <dbReference type="SAM" id="MobiDB-lite"/>
    </source>
</evidence>
<gene>
    <name evidence="3" type="ORF">BON22_5049</name>
    <name evidence="2" type="ORF">CYFA0S_44e00144g</name>
</gene>
<dbReference type="AlphaFoldDB" id="A0A061BDL1"/>
<dbReference type="EMBL" id="LK052929">
    <property type="protein sequence ID" value="CDR48041.1"/>
    <property type="molecule type" value="Genomic_DNA"/>
</dbReference>
<reference evidence="4" key="2">
    <citation type="journal article" date="2017" name="Genome Announc.">
        <title>Genome sequences of Cyberlindnera fabianii 65, Pichia kudriavzevii 129, and Saccharomyces cerevisiae 131 isolated from fermented masau fruits in Zimbabwe.</title>
        <authorList>
            <person name="van Rijswijck I.M.H."/>
            <person name="Derks M.F.L."/>
            <person name="Abee T."/>
            <person name="de Ridder D."/>
            <person name="Smid E.J."/>
        </authorList>
    </citation>
    <scope>NUCLEOTIDE SEQUENCE [LARGE SCALE GENOMIC DNA]</scope>
    <source>
        <strain evidence="4">65</strain>
    </source>
</reference>
<feature type="compositionally biased region" description="Low complexity" evidence="1">
    <location>
        <begin position="36"/>
        <end position="51"/>
    </location>
</feature>
<organism evidence="2">
    <name type="scientific">Cyberlindnera fabianii</name>
    <name type="common">Yeast</name>
    <name type="synonym">Hansenula fabianii</name>
    <dbReference type="NCBI Taxonomy" id="36022"/>
    <lineage>
        <taxon>Eukaryota</taxon>
        <taxon>Fungi</taxon>
        <taxon>Dikarya</taxon>
        <taxon>Ascomycota</taxon>
        <taxon>Saccharomycotina</taxon>
        <taxon>Saccharomycetes</taxon>
        <taxon>Phaffomycetales</taxon>
        <taxon>Phaffomycetaceae</taxon>
        <taxon>Cyberlindnera</taxon>
    </lineage>
</organism>
<dbReference type="Proteomes" id="UP000189513">
    <property type="component" value="Unassembled WGS sequence"/>
</dbReference>
<protein>
    <submittedName>
        <fullName evidence="2">CYFA0S44e00144g1_1</fullName>
    </submittedName>
</protein>
<dbReference type="STRING" id="36022.A0A061BDL1"/>
<feature type="region of interest" description="Disordered" evidence="1">
    <location>
        <begin position="130"/>
        <end position="164"/>
    </location>
</feature>
<sequence length="412" mass="46516">MSKDDVHGYLDLDKYTDSYIEQSFPQEFARAAPESQPVDQQGLPQQQPQHHGQVKTASSITSSIAGDSIRLDVPGVPALPLGADPRKMCPFCKRTFTYPGSLGRHLDLKKGTDDHPADVILLMRAEVKRRGDKRAVQERRRQRSRAYNAREDVRQRNKEQRRVRDRVLRAKKSAMTKFTNRLGRPVLQPHPSFARLVLYFLPPDKWPHDPPTLETRTQLCSHIADMYFSQDQGQDEFESVMVKVSAASENWQTLEDSVKQDIWIRELRRAAEDALTNTSLFELKNRDTWISKEAEMAVANNEDSDGEGTNGDTQAQIEQIQQQTILSADQQLNDDGQTQLSRAPRNIRMKPIAIPPPAPPPTSMPLETAIPVHTTHQTPIFMGQLAAAAVASNVEGTKPDDHDHLDPQLMTR</sequence>
<accession>A0A061BDL1</accession>
<keyword evidence="4" id="KW-1185">Reference proteome</keyword>
<feature type="region of interest" description="Disordered" evidence="1">
    <location>
        <begin position="23"/>
        <end position="59"/>
    </location>
</feature>
<proteinExistence type="predicted"/>
<dbReference type="VEuPathDB" id="FungiDB:BON22_5049"/>
<dbReference type="OrthoDB" id="4095993at2759"/>
<evidence type="ECO:0000313" key="2">
    <source>
        <dbReference type="EMBL" id="CDR48041.1"/>
    </source>
</evidence>
<dbReference type="OMA" id="KQHEDEN"/>
<reference evidence="3" key="3">
    <citation type="submission" date="2017-01" db="EMBL/GenBank/DDBJ databases">
        <authorList>
            <person name="Mah S.A."/>
            <person name="Swanson W.J."/>
            <person name="Moy G.W."/>
            <person name="Vacquier V.D."/>
        </authorList>
    </citation>
    <scope>NUCLEOTIDE SEQUENCE [LARGE SCALE GENOMIC DNA]</scope>
    <source>
        <strain evidence="3">65</strain>
    </source>
</reference>
<feature type="compositionally biased region" description="Basic and acidic residues" evidence="1">
    <location>
        <begin position="148"/>
        <end position="164"/>
    </location>
</feature>